<keyword evidence="6" id="KW-0378">Hydrolase</keyword>
<protein>
    <submittedName>
        <fullName evidence="6">P-loop containing nucleoside triphosphate hydrolase protein</fullName>
    </submittedName>
</protein>
<dbReference type="InterPro" id="IPR050334">
    <property type="entry name" value="Molybdenum_import_ModC"/>
</dbReference>
<dbReference type="InterPro" id="IPR003439">
    <property type="entry name" value="ABC_transporter-like_ATP-bd"/>
</dbReference>
<sequence>MGLVPRRRIDRWILSIVRSQSLGSPRHFIAAQRPLGVRCISQDGAAGETNKDGKAQDQVDQLPQETDRPLVNVRGGRFYREHPSARPPTDPSRLNPPLFIEALNFKLAHEGGIDIANHRREKQAYCIIGPSQSGKTSFLQMLRGELICIPPEARQFHPLLDQKSIRYAGFDTAHQGGGLGKLASSYLAERYESRQEGADFTLNDYLLDNTELNPLSTNTYDNLDPEGQRLFDRVVDGFNLRPLLNLPVIFLSNGQGRRAIIAHALLHRPRLLLLDEPFMGLDPPTVVKISAMLFQFASDAAPLAEEGKQSPTLVLTARPQDPVPFWITSAVFLTKDKRFLWDDVRAIYGELKIYVKRVLEGKAEEKPGLPVSLLRGMGDVIGSRYIRRNARYAVYPESAKIKMESTESRPVKPLIPIGEPVVEMDGCLVKYGEKSVLGDWQEKHEGTQRSGLHWTVRRGERWGVFGPNGSGKTTLVSLLCSDHPQTYSLPIKLFGRSRLPDPSSEELPLTFWDIQARIGHSSPEVHQHMPRGLSVRQVLESAWADTFRSKPKLGEWAVGQIDATLAWFSPELNPAHQHYQVETQQDKSLDWANSYLFGELPFTAQRVLLFLRATVKHPDIVVLDESFSGMDEKVRDKCMSWLEEGNTGAFGEGTVVEGLQDRQALICISHVRDEVPDCVTKWMCLPEAHTGDSARFGTLEEPLRHGNSADWNSIWGLGPERRERPLSKERPLPREEPQTRPLIRKVQLEVPEPLIKKTRLYRRPLLRKVPSKQPFPGEEPQALPLVRKHRVGPPVSREVLSDQPLVKKAKVAPETKESQKDERRTEDPSKVREAELAKAREAELAKVREALAKIREELSKIRGDP</sequence>
<dbReference type="AlphaFoldDB" id="A0AAN7BEX1"/>
<gene>
    <name evidence="6" type="ORF">QBC37DRAFT_412114</name>
</gene>
<dbReference type="Proteomes" id="UP001301769">
    <property type="component" value="Unassembled WGS sequence"/>
</dbReference>
<keyword evidence="7" id="KW-1185">Reference proteome</keyword>
<dbReference type="PANTHER" id="PTHR43514:SF4">
    <property type="entry name" value="ABC TRANSPORTER I FAMILY MEMBER 10"/>
    <property type="match status" value="1"/>
</dbReference>
<feature type="domain" description="ABC transporter" evidence="5">
    <location>
        <begin position="92"/>
        <end position="360"/>
    </location>
</feature>
<reference evidence="6" key="1">
    <citation type="journal article" date="2023" name="Mol. Phylogenet. Evol.">
        <title>Genome-scale phylogeny and comparative genomics of the fungal order Sordariales.</title>
        <authorList>
            <person name="Hensen N."/>
            <person name="Bonometti L."/>
            <person name="Westerberg I."/>
            <person name="Brannstrom I.O."/>
            <person name="Guillou S."/>
            <person name="Cros-Aarteil S."/>
            <person name="Calhoun S."/>
            <person name="Haridas S."/>
            <person name="Kuo A."/>
            <person name="Mondo S."/>
            <person name="Pangilinan J."/>
            <person name="Riley R."/>
            <person name="LaButti K."/>
            <person name="Andreopoulos B."/>
            <person name="Lipzen A."/>
            <person name="Chen C."/>
            <person name="Yan M."/>
            <person name="Daum C."/>
            <person name="Ng V."/>
            <person name="Clum A."/>
            <person name="Steindorff A."/>
            <person name="Ohm R.A."/>
            <person name="Martin F."/>
            <person name="Silar P."/>
            <person name="Natvig D.O."/>
            <person name="Lalanne C."/>
            <person name="Gautier V."/>
            <person name="Ament-Velasquez S.L."/>
            <person name="Kruys A."/>
            <person name="Hutchinson M.I."/>
            <person name="Powell A.J."/>
            <person name="Barry K."/>
            <person name="Miller A.N."/>
            <person name="Grigoriev I.V."/>
            <person name="Debuchy R."/>
            <person name="Gladieux P."/>
            <person name="Hiltunen Thoren M."/>
            <person name="Johannesson H."/>
        </authorList>
    </citation>
    <scope>NUCLEOTIDE SEQUENCE</scope>
    <source>
        <strain evidence="6">PSN293</strain>
    </source>
</reference>
<dbReference type="SUPFAM" id="SSF52540">
    <property type="entry name" value="P-loop containing nucleoside triphosphate hydrolases"/>
    <property type="match status" value="2"/>
</dbReference>
<evidence type="ECO:0000256" key="2">
    <source>
        <dbReference type="ARBA" id="ARBA00022840"/>
    </source>
</evidence>
<dbReference type="SMART" id="SM00382">
    <property type="entry name" value="AAA"/>
    <property type="match status" value="2"/>
</dbReference>
<name>A0AAN7BEX1_9PEZI</name>
<evidence type="ECO:0000256" key="1">
    <source>
        <dbReference type="ARBA" id="ARBA00022741"/>
    </source>
</evidence>
<keyword evidence="1" id="KW-0547">Nucleotide-binding</keyword>
<evidence type="ECO:0000259" key="5">
    <source>
        <dbReference type="PROSITE" id="PS50893"/>
    </source>
</evidence>
<keyword evidence="3" id="KW-0175">Coiled coil</keyword>
<evidence type="ECO:0000313" key="7">
    <source>
        <dbReference type="Proteomes" id="UP001301769"/>
    </source>
</evidence>
<feature type="region of interest" description="Disordered" evidence="4">
    <location>
        <begin position="769"/>
        <end position="837"/>
    </location>
</feature>
<comment type="caution">
    <text evidence="6">The sequence shown here is derived from an EMBL/GenBank/DDBJ whole genome shotgun (WGS) entry which is preliminary data.</text>
</comment>
<dbReference type="InterPro" id="IPR003593">
    <property type="entry name" value="AAA+_ATPase"/>
</dbReference>
<dbReference type="EMBL" id="MU858052">
    <property type="protein sequence ID" value="KAK4218635.1"/>
    <property type="molecule type" value="Genomic_DNA"/>
</dbReference>
<proteinExistence type="predicted"/>
<reference evidence="6" key="2">
    <citation type="submission" date="2023-05" db="EMBL/GenBank/DDBJ databases">
        <authorList>
            <consortium name="Lawrence Berkeley National Laboratory"/>
            <person name="Steindorff A."/>
            <person name="Hensen N."/>
            <person name="Bonometti L."/>
            <person name="Westerberg I."/>
            <person name="Brannstrom I.O."/>
            <person name="Guillou S."/>
            <person name="Cros-Aarteil S."/>
            <person name="Calhoun S."/>
            <person name="Haridas S."/>
            <person name="Kuo A."/>
            <person name="Mondo S."/>
            <person name="Pangilinan J."/>
            <person name="Riley R."/>
            <person name="Labutti K."/>
            <person name="Andreopoulos B."/>
            <person name="Lipzen A."/>
            <person name="Chen C."/>
            <person name="Yanf M."/>
            <person name="Daum C."/>
            <person name="Ng V."/>
            <person name="Clum A."/>
            <person name="Ohm R."/>
            <person name="Martin F."/>
            <person name="Silar P."/>
            <person name="Natvig D."/>
            <person name="Lalanne C."/>
            <person name="Gautier V."/>
            <person name="Ament-Velasquez S.L."/>
            <person name="Kruys A."/>
            <person name="Hutchinson M.I."/>
            <person name="Powell A.J."/>
            <person name="Barry K."/>
            <person name="Miller A.N."/>
            <person name="Grigoriev I.V."/>
            <person name="Debuchy R."/>
            <person name="Gladieux P."/>
            <person name="Thoren M.H."/>
            <person name="Johannesson H."/>
        </authorList>
    </citation>
    <scope>NUCLEOTIDE SEQUENCE</scope>
    <source>
        <strain evidence="6">PSN293</strain>
    </source>
</reference>
<organism evidence="6 7">
    <name type="scientific">Rhypophila decipiens</name>
    <dbReference type="NCBI Taxonomy" id="261697"/>
    <lineage>
        <taxon>Eukaryota</taxon>
        <taxon>Fungi</taxon>
        <taxon>Dikarya</taxon>
        <taxon>Ascomycota</taxon>
        <taxon>Pezizomycotina</taxon>
        <taxon>Sordariomycetes</taxon>
        <taxon>Sordariomycetidae</taxon>
        <taxon>Sordariales</taxon>
        <taxon>Naviculisporaceae</taxon>
        <taxon>Rhypophila</taxon>
    </lineage>
</organism>
<dbReference type="PANTHER" id="PTHR43514">
    <property type="entry name" value="ABC TRANSPORTER I FAMILY MEMBER 10"/>
    <property type="match status" value="1"/>
</dbReference>
<evidence type="ECO:0000256" key="4">
    <source>
        <dbReference type="SAM" id="MobiDB-lite"/>
    </source>
</evidence>
<accession>A0AAN7BEX1</accession>
<keyword evidence="2" id="KW-0067">ATP-binding</keyword>
<dbReference type="Pfam" id="PF00005">
    <property type="entry name" value="ABC_tran"/>
    <property type="match status" value="2"/>
</dbReference>
<feature type="coiled-coil region" evidence="3">
    <location>
        <begin position="837"/>
        <end position="864"/>
    </location>
</feature>
<dbReference type="PROSITE" id="PS50893">
    <property type="entry name" value="ABC_TRANSPORTER_2"/>
    <property type="match status" value="1"/>
</dbReference>
<feature type="compositionally biased region" description="Basic and acidic residues" evidence="4">
    <location>
        <begin position="811"/>
        <end position="837"/>
    </location>
</feature>
<dbReference type="GO" id="GO:0005524">
    <property type="term" value="F:ATP binding"/>
    <property type="evidence" value="ECO:0007669"/>
    <property type="project" value="UniProtKB-KW"/>
</dbReference>
<dbReference type="Gene3D" id="3.40.50.300">
    <property type="entry name" value="P-loop containing nucleotide triphosphate hydrolases"/>
    <property type="match status" value="2"/>
</dbReference>
<feature type="region of interest" description="Disordered" evidence="4">
    <location>
        <begin position="44"/>
        <end position="67"/>
    </location>
</feature>
<evidence type="ECO:0000313" key="6">
    <source>
        <dbReference type="EMBL" id="KAK4218635.1"/>
    </source>
</evidence>
<dbReference type="GO" id="GO:0016887">
    <property type="term" value="F:ATP hydrolysis activity"/>
    <property type="evidence" value="ECO:0007669"/>
    <property type="project" value="InterPro"/>
</dbReference>
<dbReference type="InterPro" id="IPR027417">
    <property type="entry name" value="P-loop_NTPase"/>
</dbReference>
<dbReference type="GO" id="GO:0005739">
    <property type="term" value="C:mitochondrion"/>
    <property type="evidence" value="ECO:0007669"/>
    <property type="project" value="TreeGrafter"/>
</dbReference>
<evidence type="ECO:0000256" key="3">
    <source>
        <dbReference type="SAM" id="Coils"/>
    </source>
</evidence>